<dbReference type="Pfam" id="PF03547">
    <property type="entry name" value="Mem_trans"/>
    <property type="match status" value="1"/>
</dbReference>
<feature type="region of interest" description="Disordered" evidence="7">
    <location>
        <begin position="467"/>
        <end position="492"/>
    </location>
</feature>
<dbReference type="AlphaFoldDB" id="A0A835T6V7"/>
<feature type="compositionally biased region" description="Polar residues" evidence="7">
    <location>
        <begin position="306"/>
        <end position="315"/>
    </location>
</feature>
<feature type="transmembrane region" description="Helical" evidence="8">
    <location>
        <begin position="71"/>
        <end position="90"/>
    </location>
</feature>
<feature type="compositionally biased region" description="Low complexity" evidence="7">
    <location>
        <begin position="364"/>
        <end position="396"/>
    </location>
</feature>
<proteinExistence type="inferred from homology"/>
<evidence type="ECO:0000256" key="2">
    <source>
        <dbReference type="ARBA" id="ARBA00009177"/>
    </source>
</evidence>
<dbReference type="InterPro" id="IPR051107">
    <property type="entry name" value="Auxin_Efflux_Carrier"/>
</dbReference>
<feature type="region of interest" description="Disordered" evidence="7">
    <location>
        <begin position="579"/>
        <end position="651"/>
    </location>
</feature>
<dbReference type="Proteomes" id="UP000650467">
    <property type="component" value="Unassembled WGS sequence"/>
</dbReference>
<evidence type="ECO:0000256" key="8">
    <source>
        <dbReference type="SAM" id="Phobius"/>
    </source>
</evidence>
<feature type="region of interest" description="Disordered" evidence="7">
    <location>
        <begin position="843"/>
        <end position="877"/>
    </location>
</feature>
<feature type="compositionally biased region" description="Basic and acidic residues" evidence="7">
    <location>
        <begin position="467"/>
        <end position="480"/>
    </location>
</feature>
<feature type="transmembrane region" description="Helical" evidence="8">
    <location>
        <begin position="977"/>
        <end position="999"/>
    </location>
</feature>
<keyword evidence="4 8" id="KW-0812">Transmembrane</keyword>
<evidence type="ECO:0000256" key="1">
    <source>
        <dbReference type="ARBA" id="ARBA00004141"/>
    </source>
</evidence>
<dbReference type="GO" id="GO:0016020">
    <property type="term" value="C:membrane"/>
    <property type="evidence" value="ECO:0007669"/>
    <property type="project" value="UniProtKB-SubCell"/>
</dbReference>
<dbReference type="GO" id="GO:0055085">
    <property type="term" value="P:transmembrane transport"/>
    <property type="evidence" value="ECO:0007669"/>
    <property type="project" value="InterPro"/>
</dbReference>
<feature type="transmembrane region" description="Helical" evidence="8">
    <location>
        <begin position="1058"/>
        <end position="1084"/>
    </location>
</feature>
<feature type="compositionally biased region" description="Pro residues" evidence="7">
    <location>
        <begin position="701"/>
        <end position="714"/>
    </location>
</feature>
<protein>
    <recommendedName>
        <fullName evidence="11">Auxin efflux carrier component</fullName>
    </recommendedName>
</protein>
<comment type="subcellular location">
    <subcellularLocation>
        <location evidence="1">Membrane</location>
        <topology evidence="1">Multi-pass membrane protein</topology>
    </subcellularLocation>
</comment>
<evidence type="ECO:0000313" key="10">
    <source>
        <dbReference type="Proteomes" id="UP000650467"/>
    </source>
</evidence>
<evidence type="ECO:0000313" key="9">
    <source>
        <dbReference type="EMBL" id="KAG2438062.1"/>
    </source>
</evidence>
<feature type="compositionally biased region" description="Gly residues" evidence="7">
    <location>
        <begin position="415"/>
        <end position="431"/>
    </location>
</feature>
<feature type="transmembrane region" description="Helical" evidence="8">
    <location>
        <begin position="132"/>
        <end position="153"/>
    </location>
</feature>
<evidence type="ECO:0000256" key="6">
    <source>
        <dbReference type="ARBA" id="ARBA00023136"/>
    </source>
</evidence>
<name>A0A835T6V7_CHLIN</name>
<feature type="transmembrane region" description="Helical" evidence="8">
    <location>
        <begin position="1090"/>
        <end position="1109"/>
    </location>
</feature>
<accession>A0A835T6V7</accession>
<feature type="compositionally biased region" description="Polar residues" evidence="7">
    <location>
        <begin position="717"/>
        <end position="727"/>
    </location>
</feature>
<comment type="similarity">
    <text evidence="2">Belongs to the auxin efflux carrier (TC 2.A.69.1) family.</text>
</comment>
<feature type="transmembrane region" description="Helical" evidence="8">
    <location>
        <begin position="6"/>
        <end position="27"/>
    </location>
</feature>
<evidence type="ECO:0000256" key="3">
    <source>
        <dbReference type="ARBA" id="ARBA00022448"/>
    </source>
</evidence>
<keyword evidence="10" id="KW-1185">Reference proteome</keyword>
<feature type="transmembrane region" description="Helical" evidence="8">
    <location>
        <begin position="39"/>
        <end position="59"/>
    </location>
</feature>
<keyword evidence="3" id="KW-0813">Transport</keyword>
<feature type="compositionally biased region" description="Low complexity" evidence="7">
    <location>
        <begin position="218"/>
        <end position="233"/>
    </location>
</feature>
<evidence type="ECO:0000256" key="7">
    <source>
        <dbReference type="SAM" id="MobiDB-lite"/>
    </source>
</evidence>
<feature type="region of interest" description="Disordered" evidence="7">
    <location>
        <begin position="695"/>
        <end position="741"/>
    </location>
</feature>
<dbReference type="InterPro" id="IPR004776">
    <property type="entry name" value="Mem_transp_PIN-like"/>
</dbReference>
<reference evidence="9" key="1">
    <citation type="journal article" date="2020" name="bioRxiv">
        <title>Comparative genomics of Chlamydomonas.</title>
        <authorList>
            <person name="Craig R.J."/>
            <person name="Hasan A.R."/>
            <person name="Ness R.W."/>
            <person name="Keightley P.D."/>
        </authorList>
    </citation>
    <scope>NUCLEOTIDE SEQUENCE</scope>
    <source>
        <strain evidence="9">SAG 7.73</strain>
    </source>
</reference>
<feature type="region of interest" description="Disordered" evidence="7">
    <location>
        <begin position="306"/>
        <end position="339"/>
    </location>
</feature>
<feature type="region of interest" description="Disordered" evidence="7">
    <location>
        <begin position="364"/>
        <end position="436"/>
    </location>
</feature>
<dbReference type="PANTHER" id="PTHR31752:SF18">
    <property type="entry name" value="AUXIN EFFLUX CARRIER COMPONENT 1"/>
    <property type="match status" value="1"/>
</dbReference>
<feature type="transmembrane region" description="Helical" evidence="8">
    <location>
        <begin position="1019"/>
        <end position="1046"/>
    </location>
</feature>
<dbReference type="PANTHER" id="PTHR31752">
    <property type="entry name" value="AUXIN EFFLUX CARRIER COMPONENT 1B-RELATED"/>
    <property type="match status" value="1"/>
</dbReference>
<comment type="caution">
    <text evidence="9">The sequence shown here is derived from an EMBL/GenBank/DDBJ whole genome shotgun (WGS) entry which is preliminary data.</text>
</comment>
<evidence type="ECO:0008006" key="11">
    <source>
        <dbReference type="Google" id="ProtNLM"/>
    </source>
</evidence>
<feature type="transmembrane region" description="Helical" evidence="8">
    <location>
        <begin position="1116"/>
        <end position="1137"/>
    </location>
</feature>
<feature type="region of interest" description="Disordered" evidence="7">
    <location>
        <begin position="199"/>
        <end position="233"/>
    </location>
</feature>
<gene>
    <name evidence="9" type="ORF">HXX76_005672</name>
</gene>
<feature type="transmembrane region" description="Helical" evidence="8">
    <location>
        <begin position="102"/>
        <end position="120"/>
    </location>
</feature>
<feature type="compositionally biased region" description="Low complexity" evidence="7">
    <location>
        <begin position="596"/>
        <end position="611"/>
    </location>
</feature>
<evidence type="ECO:0000256" key="4">
    <source>
        <dbReference type="ARBA" id="ARBA00022692"/>
    </source>
</evidence>
<dbReference type="EMBL" id="JAEHOC010000010">
    <property type="protein sequence ID" value="KAG2438062.1"/>
    <property type="molecule type" value="Genomic_DNA"/>
</dbReference>
<sequence>MWQFQGVLNAGVQILLVVFCGWCFSRFRLLEPDKFMGQINVLLLRVGFTSLNIYLLGIKLNLKDAEAWRSLGAYVLWVTIVQAGILVYTWIFNGRNTGDAGLLNLVLTANNTVIVGLPVMNATFPEVGGPVALLTAFVLFLQVIPFSITAFEVEKWLAAEHARQRQAAELAAMAQPPGTPQRQLSGRLDEELAPYRHFDTECSVGVGTPSDSRDASRRNNSMRGGAGGKAAPAVGLLLDSKSASLERKGSGAEVALPPPNGGAGGPQGALVKGGSGVVRSARYGGGGGGVPSTASHFRPAWHGRSPISSYNGSIQSGPPSALGAGPGNSNGNGAAQAEQPTLADTVPAATAVAVLGSLTAAQAAQQQGRPAQRPAAPAAVSDAPPSPTAAAPAPAARVSSEEVPSPRVPETPRDGLGGGSAGRGDGPGPVGEGTESPRLLHAMSASSGESAASARSHTLLAHTAYPDMHEGSHEGRDSPSRRGSPTGGDDVVLPLAPVASLAQMAAAPEVSGALAGHIQARHGAGAAASGSGPSLSAFAAAAGAPLPAAPEHAGATGCPAERALLPSFRFPAPPPINFGAAQPRANSGAAAGVRSPADAAMTAAQPTDAAALPPPSRCSGGAAVQSAVERMPAAPSTGAPPGGIGHAAPASASAAVPHRAAVSTTDGSFVSNTGAFSAAGAKDDIQRRSVPVLWPSTELLPPHPPLLGPSPHSPHPQQRTGSQQSHSGMAAGRTASGAKSIDISTAGSGTLGAAGKRWLSGMLRSAALPTGESGAPPSPQQTSSRLLNPLAVACPDLPVPQALTLAMAPESGADNVAAYSRLSNNGGGAAALPLYYPHGAAPSPSASVRPSLERRSPSTRPPPRLATASKPYPASGDTAASAAAAGAAASAVASAGTGLVDHGAFADAYPAAPAPYELHPRFGPDAVAAAVEPVPYAPPPDRALVRAAAASMARRHGGLGPALGKWFKQWWASHRRVWAITWIVLKNPLLWSLLVALVINLSGLRDYLFPGSPSYLPELGWVAGALAWTSGITVPVSLFSNGVWLYGKSFSRQTWMRAIGMLALKLFVLGPLQLACAAVCGMSAPAAMSLLMLALCPVASTSFVISAQYGHGADVVTAVTMLGIVLLVPAVLVGLTLPRVWGLYDFTLSSGAGL</sequence>
<keyword evidence="6 8" id="KW-0472">Membrane</keyword>
<dbReference type="OrthoDB" id="541113at2759"/>
<evidence type="ECO:0000256" key="5">
    <source>
        <dbReference type="ARBA" id="ARBA00022989"/>
    </source>
</evidence>
<organism evidence="9 10">
    <name type="scientific">Chlamydomonas incerta</name>
    <dbReference type="NCBI Taxonomy" id="51695"/>
    <lineage>
        <taxon>Eukaryota</taxon>
        <taxon>Viridiplantae</taxon>
        <taxon>Chlorophyta</taxon>
        <taxon>core chlorophytes</taxon>
        <taxon>Chlorophyceae</taxon>
        <taxon>CS clade</taxon>
        <taxon>Chlamydomonadales</taxon>
        <taxon>Chlamydomonadaceae</taxon>
        <taxon>Chlamydomonas</taxon>
    </lineage>
</organism>
<keyword evidence="5 8" id="KW-1133">Transmembrane helix</keyword>